<dbReference type="Pfam" id="PF00889">
    <property type="entry name" value="EF_TS"/>
    <property type="match status" value="2"/>
</dbReference>
<comment type="similarity">
    <text evidence="1 6 7">Belongs to the EF-Ts family.</text>
</comment>
<dbReference type="InterPro" id="IPR001816">
    <property type="entry name" value="Transl_elong_EFTs/EF1B"/>
</dbReference>
<dbReference type="PANTHER" id="PTHR11741:SF0">
    <property type="entry name" value="ELONGATION FACTOR TS, MITOCHONDRIAL"/>
    <property type="match status" value="1"/>
</dbReference>
<dbReference type="Gene3D" id="3.30.479.20">
    <property type="entry name" value="Elongation factor Ts, dimerisation domain"/>
    <property type="match status" value="3"/>
</dbReference>
<protein>
    <recommendedName>
        <fullName evidence="2 6">Elongation factor Ts</fullName>
        <shortName evidence="6">EF-Ts</shortName>
    </recommendedName>
</protein>
<evidence type="ECO:0000313" key="10">
    <source>
        <dbReference type="EMBL" id="EEC57080.1"/>
    </source>
</evidence>
<dbReference type="PANTHER" id="PTHR11741">
    <property type="entry name" value="ELONGATION FACTOR TS"/>
    <property type="match status" value="1"/>
</dbReference>
<dbReference type="PROSITE" id="PS01126">
    <property type="entry name" value="EF_TS_1"/>
    <property type="match status" value="1"/>
</dbReference>
<dbReference type="CDD" id="cd14275">
    <property type="entry name" value="UBA_EF-Ts"/>
    <property type="match status" value="1"/>
</dbReference>
<dbReference type="HAMAP" id="MF_00050">
    <property type="entry name" value="EF_Ts"/>
    <property type="match status" value="1"/>
</dbReference>
<accession>B7ATU6</accession>
<organism evidence="10 11">
    <name type="scientific">[Bacteroides] pectinophilus ATCC 43243</name>
    <dbReference type="NCBI Taxonomy" id="483218"/>
    <lineage>
        <taxon>Bacteria</taxon>
        <taxon>Bacillati</taxon>
        <taxon>Bacillota</taxon>
        <taxon>Clostridia</taxon>
        <taxon>Eubacteriales</taxon>
    </lineage>
</organism>
<evidence type="ECO:0000256" key="6">
    <source>
        <dbReference type="HAMAP-Rule" id="MF_00050"/>
    </source>
</evidence>
<dbReference type="EMBL" id="ABVQ01000036">
    <property type="protein sequence ID" value="EEC57080.1"/>
    <property type="molecule type" value="Genomic_DNA"/>
</dbReference>
<reference evidence="10 11" key="1">
    <citation type="submission" date="2008-11" db="EMBL/GenBank/DDBJ databases">
        <title>Draft genome sequence of Bacteroides pectinophilus (ATCC 43243).</title>
        <authorList>
            <person name="Sudarsanam P."/>
            <person name="Ley R."/>
            <person name="Guruge J."/>
            <person name="Turnbaugh P.J."/>
            <person name="Mahowald M."/>
            <person name="Liep D."/>
            <person name="Gordon J."/>
        </authorList>
    </citation>
    <scope>NUCLEOTIDE SEQUENCE [LARGE SCALE GENOMIC DNA]</scope>
    <source>
        <strain evidence="10 11">ATCC 43243</strain>
    </source>
</reference>
<evidence type="ECO:0000313" key="11">
    <source>
        <dbReference type="Proteomes" id="UP000003136"/>
    </source>
</evidence>
<keyword evidence="6" id="KW-0963">Cytoplasm</keyword>
<evidence type="ECO:0000256" key="3">
    <source>
        <dbReference type="ARBA" id="ARBA00022768"/>
    </source>
</evidence>
<dbReference type="InterPro" id="IPR036402">
    <property type="entry name" value="EF-Ts_dimer_sf"/>
</dbReference>
<dbReference type="InterPro" id="IPR018101">
    <property type="entry name" value="Transl_elong_Ts_CS"/>
</dbReference>
<dbReference type="SUPFAM" id="SSF54713">
    <property type="entry name" value="Elongation factor Ts (EF-Ts), dimerisation domain"/>
    <property type="match status" value="2"/>
</dbReference>
<dbReference type="SUPFAM" id="SSF46934">
    <property type="entry name" value="UBA-like"/>
    <property type="match status" value="1"/>
</dbReference>
<dbReference type="Gene3D" id="1.10.8.10">
    <property type="entry name" value="DNA helicase RuvA subunit, C-terminal domain"/>
    <property type="match status" value="1"/>
</dbReference>
<keyword evidence="11" id="KW-1185">Reference proteome</keyword>
<evidence type="ECO:0000256" key="5">
    <source>
        <dbReference type="ARBA" id="ARBA00025453"/>
    </source>
</evidence>
<evidence type="ECO:0000256" key="4">
    <source>
        <dbReference type="ARBA" id="ARBA00022917"/>
    </source>
</evidence>
<dbReference type="NCBIfam" id="TIGR00116">
    <property type="entry name" value="tsf"/>
    <property type="match status" value="1"/>
</dbReference>
<evidence type="ECO:0000259" key="9">
    <source>
        <dbReference type="Pfam" id="PF00889"/>
    </source>
</evidence>
<proteinExistence type="inferred from homology"/>
<dbReference type="FunFam" id="1.10.8.10:FF:000001">
    <property type="entry name" value="Elongation factor Ts"/>
    <property type="match status" value="1"/>
</dbReference>
<feature type="domain" description="Translation elongation factor EFTs/EF1B dimerisation" evidence="9">
    <location>
        <begin position="278"/>
        <end position="343"/>
    </location>
</feature>
<dbReference type="AlphaFoldDB" id="B7ATU6"/>
<comment type="function">
    <text evidence="5 6 7">Associates with the EF-Tu.GDP complex and induces the exchange of GDP to GTP. It remains bound to the aminoacyl-tRNA.EF-Tu.GTP complex up to the GTP hydrolysis stage on the ribosome.</text>
</comment>
<name>B7ATU6_9FIRM</name>
<keyword evidence="3 6" id="KW-0251">Elongation factor</keyword>
<keyword evidence="4 6" id="KW-0648">Protein biosynthesis</keyword>
<feature type="region of interest" description="Involved in Mg(2+) ion dislocation from EF-Tu" evidence="6">
    <location>
        <begin position="80"/>
        <end position="83"/>
    </location>
</feature>
<dbReference type="Proteomes" id="UP000003136">
    <property type="component" value="Unassembled WGS sequence"/>
</dbReference>
<feature type="domain" description="Translation elongation factor EFTs/EF1B dimerisation" evidence="9">
    <location>
        <begin position="71"/>
        <end position="231"/>
    </location>
</feature>
<dbReference type="STRING" id="483218.BACPEC_01568"/>
<evidence type="ECO:0000256" key="7">
    <source>
        <dbReference type="RuleBase" id="RU000642"/>
    </source>
</evidence>
<dbReference type="InterPro" id="IPR009060">
    <property type="entry name" value="UBA-like_sf"/>
</dbReference>
<dbReference type="eggNOG" id="COG0264">
    <property type="taxonomic scope" value="Bacteria"/>
</dbReference>
<evidence type="ECO:0000256" key="8">
    <source>
        <dbReference type="RuleBase" id="RU000643"/>
    </source>
</evidence>
<dbReference type="InterPro" id="IPR014039">
    <property type="entry name" value="Transl_elong_EFTs/EF1B_dimer"/>
</dbReference>
<dbReference type="GO" id="GO:0005737">
    <property type="term" value="C:cytoplasm"/>
    <property type="evidence" value="ECO:0007669"/>
    <property type="project" value="UniProtKB-SubCell"/>
</dbReference>
<dbReference type="HOGENOM" id="CLU_047155_0_2_9"/>
<evidence type="ECO:0000256" key="1">
    <source>
        <dbReference type="ARBA" id="ARBA00005532"/>
    </source>
</evidence>
<dbReference type="GO" id="GO:0003746">
    <property type="term" value="F:translation elongation factor activity"/>
    <property type="evidence" value="ECO:0007669"/>
    <property type="project" value="UniProtKB-UniRule"/>
</dbReference>
<gene>
    <name evidence="6" type="primary">tsf</name>
    <name evidence="10" type="ORF">BACPEC_01568</name>
</gene>
<sequence>MAAITAAMVKELRESTGAGMMECKKALTEADGDMEAAVDVLRKSGAAKVEKKAGRIAAEGLTRVASEGNTAVVAEVNSETDFVAKNAIFQEFVQFVADTALKSSVEKAGDGEDVCDILGLKSELEEKTLTIGEKLSIRRFAKISGDCVASYTHGGGRIGVIVAADGASGDAVQEALTNVAMQIAAMNPQYISRDDMSDAELAKLREIIQESALNDPATLPKPILNKLIEKAVTDKVWSDEDIAIYNEKKSNMQYLFNFLSKEAAEQLAQLALADRDAITSDKIFHGLVEGRVSKQLKEICLLDQVYVKAEDGKQTVAAYLAQVAKKVGADFKLKGFVRFETGEGIEKKVDDFAAEVAAQAGL</sequence>
<evidence type="ECO:0000256" key="2">
    <source>
        <dbReference type="ARBA" id="ARBA00016956"/>
    </source>
</evidence>
<reference evidence="10 11" key="2">
    <citation type="submission" date="2008-11" db="EMBL/GenBank/DDBJ databases">
        <authorList>
            <person name="Fulton L."/>
            <person name="Clifton S."/>
            <person name="Fulton B."/>
            <person name="Xu J."/>
            <person name="Minx P."/>
            <person name="Pepin K.H."/>
            <person name="Johnson M."/>
            <person name="Bhonagiri V."/>
            <person name="Nash W.E."/>
            <person name="Mardis E.R."/>
            <person name="Wilson R.K."/>
        </authorList>
    </citation>
    <scope>NUCLEOTIDE SEQUENCE [LARGE SCALE GENOMIC DNA]</scope>
    <source>
        <strain evidence="10 11">ATCC 43243</strain>
    </source>
</reference>
<dbReference type="PROSITE" id="PS01127">
    <property type="entry name" value="EF_TS_2"/>
    <property type="match status" value="1"/>
</dbReference>
<comment type="subcellular location">
    <subcellularLocation>
        <location evidence="6 8">Cytoplasm</location>
    </subcellularLocation>
</comment>